<keyword evidence="4 8" id="KW-0802">TPR repeat</keyword>
<evidence type="ECO:0000256" key="7">
    <source>
        <dbReference type="PROSITE-ProRule" id="PRU00277"/>
    </source>
</evidence>
<protein>
    <recommendedName>
        <fullName evidence="2 7">peptidylprolyl isomerase</fullName>
        <ecNumber evidence="2 7">5.2.1.8</ecNumber>
    </recommendedName>
</protein>
<dbReference type="PANTHER" id="PTHR46512">
    <property type="entry name" value="PEPTIDYLPROLYL ISOMERASE"/>
    <property type="match status" value="1"/>
</dbReference>
<dbReference type="EC" id="5.2.1.8" evidence="2 7"/>
<evidence type="ECO:0000259" key="9">
    <source>
        <dbReference type="PROSITE" id="PS50059"/>
    </source>
</evidence>
<dbReference type="InterPro" id="IPR050754">
    <property type="entry name" value="FKBP4/5/8-like"/>
</dbReference>
<dbReference type="Proteomes" id="UP001152747">
    <property type="component" value="Unassembled WGS sequence"/>
</dbReference>
<dbReference type="PROSITE" id="PS50059">
    <property type="entry name" value="FKBP_PPIASE"/>
    <property type="match status" value="2"/>
</dbReference>
<comment type="catalytic activity">
    <reaction evidence="1 7">
        <text>[protein]-peptidylproline (omega=180) = [protein]-peptidylproline (omega=0)</text>
        <dbReference type="Rhea" id="RHEA:16237"/>
        <dbReference type="Rhea" id="RHEA-COMP:10747"/>
        <dbReference type="Rhea" id="RHEA-COMP:10748"/>
        <dbReference type="ChEBI" id="CHEBI:83833"/>
        <dbReference type="ChEBI" id="CHEBI:83834"/>
        <dbReference type="EC" id="5.2.1.8"/>
    </reaction>
</comment>
<dbReference type="InterPro" id="IPR019734">
    <property type="entry name" value="TPR_rpt"/>
</dbReference>
<evidence type="ECO:0000256" key="4">
    <source>
        <dbReference type="ARBA" id="ARBA00022803"/>
    </source>
</evidence>
<keyword evidence="3" id="KW-0677">Repeat</keyword>
<dbReference type="FunFam" id="3.10.50.40:FF:000013">
    <property type="entry name" value="Peptidylprolyl isomerase"/>
    <property type="match status" value="1"/>
</dbReference>
<keyword evidence="5 7" id="KW-0697">Rotamase</keyword>
<feature type="repeat" description="TPR" evidence="8">
    <location>
        <begin position="337"/>
        <end position="370"/>
    </location>
</feature>
<dbReference type="SUPFAM" id="SSF54534">
    <property type="entry name" value="FKBP-like"/>
    <property type="match status" value="2"/>
</dbReference>
<dbReference type="EMBL" id="CANHGI010000005">
    <property type="protein sequence ID" value="CAI5451315.1"/>
    <property type="molecule type" value="Genomic_DNA"/>
</dbReference>
<dbReference type="PROSITE" id="PS50005">
    <property type="entry name" value="TPR"/>
    <property type="match status" value="1"/>
</dbReference>
<dbReference type="AlphaFoldDB" id="A0A9P1N4V0"/>
<evidence type="ECO:0000256" key="3">
    <source>
        <dbReference type="ARBA" id="ARBA00022737"/>
    </source>
</evidence>
<name>A0A9P1N4V0_9PELO</name>
<keyword evidence="11" id="KW-1185">Reference proteome</keyword>
<dbReference type="SMART" id="SM00028">
    <property type="entry name" value="TPR"/>
    <property type="match status" value="3"/>
</dbReference>
<evidence type="ECO:0000256" key="8">
    <source>
        <dbReference type="PROSITE-ProRule" id="PRU00339"/>
    </source>
</evidence>
<evidence type="ECO:0000256" key="2">
    <source>
        <dbReference type="ARBA" id="ARBA00013194"/>
    </source>
</evidence>
<evidence type="ECO:0000256" key="5">
    <source>
        <dbReference type="ARBA" id="ARBA00023110"/>
    </source>
</evidence>
<organism evidence="10 11">
    <name type="scientific">Caenorhabditis angaria</name>
    <dbReference type="NCBI Taxonomy" id="860376"/>
    <lineage>
        <taxon>Eukaryota</taxon>
        <taxon>Metazoa</taxon>
        <taxon>Ecdysozoa</taxon>
        <taxon>Nematoda</taxon>
        <taxon>Chromadorea</taxon>
        <taxon>Rhabditida</taxon>
        <taxon>Rhabditina</taxon>
        <taxon>Rhabditomorpha</taxon>
        <taxon>Rhabditoidea</taxon>
        <taxon>Rhabditidae</taxon>
        <taxon>Peloderinae</taxon>
        <taxon>Caenorhabditis</taxon>
    </lineage>
</organism>
<evidence type="ECO:0000313" key="10">
    <source>
        <dbReference type="EMBL" id="CAI5451315.1"/>
    </source>
</evidence>
<evidence type="ECO:0000313" key="11">
    <source>
        <dbReference type="Proteomes" id="UP001152747"/>
    </source>
</evidence>
<sequence>MTSEKVDISPKQDGGVLKRIITAGQGIAKPVTGTTVKVHYVGTLENGTKFDSSRDRSSQFEFVLGRGQVIKGWDVGIATMTKGEVAEFTIRSDFGYGDAGSPPKIPGGATLIFEVELFEWTAEDISPDKDGSILRTIIVEGSKNANPNDTSEVTAHIVGIHNGKEFYNREVTFSIGEGSEEHLPEGVDRALRRFQLNEKSKIELRGARFTYGNNPPAGTDIPPNATLEFTIFLKSFEKVPATWEMSTEQKLEAAQIAKERGTTFFQKGNLRLAYNKYKRIEDVLEYEKSADEEAKQKRSALLLSAYLNLSLVTSKQNEQLECIKWCDKALEISPENVKALYRKASAMFTFSDIREALEVFEKIVAIEPENKAAAQQILVCKAKLREQNERDKKRYKNLFSKISDNTTTSDDKETVIFDDQVASTSSDSTTTA</sequence>
<keyword evidence="6 7" id="KW-0413">Isomerase</keyword>
<dbReference type="OrthoDB" id="433738at2759"/>
<proteinExistence type="predicted"/>
<evidence type="ECO:0000256" key="1">
    <source>
        <dbReference type="ARBA" id="ARBA00000971"/>
    </source>
</evidence>
<dbReference type="SUPFAM" id="SSF48452">
    <property type="entry name" value="TPR-like"/>
    <property type="match status" value="1"/>
</dbReference>
<dbReference type="Pfam" id="PF00254">
    <property type="entry name" value="FKBP_C"/>
    <property type="match status" value="2"/>
</dbReference>
<reference evidence="10" key="1">
    <citation type="submission" date="2022-11" db="EMBL/GenBank/DDBJ databases">
        <authorList>
            <person name="Kikuchi T."/>
        </authorList>
    </citation>
    <scope>NUCLEOTIDE SEQUENCE</scope>
    <source>
        <strain evidence="10">PS1010</strain>
    </source>
</reference>
<dbReference type="GO" id="GO:0003755">
    <property type="term" value="F:peptidyl-prolyl cis-trans isomerase activity"/>
    <property type="evidence" value="ECO:0007669"/>
    <property type="project" value="UniProtKB-KW"/>
</dbReference>
<dbReference type="InterPro" id="IPR001179">
    <property type="entry name" value="PPIase_FKBP_dom"/>
</dbReference>
<evidence type="ECO:0000256" key="6">
    <source>
        <dbReference type="ARBA" id="ARBA00023235"/>
    </source>
</evidence>
<dbReference type="FunFam" id="3.10.50.40:FF:000056">
    <property type="entry name" value="Peptidylprolyl isomerase"/>
    <property type="match status" value="1"/>
</dbReference>
<gene>
    <name evidence="10" type="ORF">CAMP_LOCUS13952</name>
</gene>
<feature type="domain" description="PPIase FKBP-type" evidence="9">
    <location>
        <begin position="33"/>
        <end position="121"/>
    </location>
</feature>
<comment type="caution">
    <text evidence="10">The sequence shown here is derived from an EMBL/GenBank/DDBJ whole genome shotgun (WGS) entry which is preliminary data.</text>
</comment>
<dbReference type="InterPro" id="IPR046357">
    <property type="entry name" value="PPIase_dom_sf"/>
</dbReference>
<dbReference type="PANTHER" id="PTHR46512:SF9">
    <property type="entry name" value="PEPTIDYLPROLYL ISOMERASE"/>
    <property type="match status" value="1"/>
</dbReference>
<feature type="domain" description="PPIase FKBP-type" evidence="9">
    <location>
        <begin position="150"/>
        <end position="237"/>
    </location>
</feature>
<dbReference type="Gene3D" id="1.25.40.10">
    <property type="entry name" value="Tetratricopeptide repeat domain"/>
    <property type="match status" value="1"/>
</dbReference>
<dbReference type="InterPro" id="IPR011990">
    <property type="entry name" value="TPR-like_helical_dom_sf"/>
</dbReference>
<dbReference type="Gene3D" id="3.10.50.40">
    <property type="match status" value="2"/>
</dbReference>
<accession>A0A9P1N4V0</accession>
<dbReference type="FunFam" id="1.25.40.10:FF:000008">
    <property type="entry name" value="Peptidylprolyl isomerase"/>
    <property type="match status" value="1"/>
</dbReference>